<accession>A8PXH8</accession>
<name>A8PXH8_MALGO</name>
<feature type="region of interest" description="Disordered" evidence="1">
    <location>
        <begin position="80"/>
        <end position="146"/>
    </location>
</feature>
<dbReference type="VEuPathDB" id="FungiDB:MGL_1450"/>
<comment type="caution">
    <text evidence="2">The sequence shown here is derived from an EMBL/GenBank/DDBJ whole genome shotgun (WGS) entry which is preliminary data.</text>
</comment>
<dbReference type="RefSeq" id="XP_001731267.1">
    <property type="nucleotide sequence ID" value="XM_001731215.1"/>
</dbReference>
<dbReference type="AlphaFoldDB" id="A8PXH8"/>
<dbReference type="EMBL" id="AAYY01000004">
    <property type="protein sequence ID" value="EDP44053.1"/>
    <property type="molecule type" value="Genomic_DNA"/>
</dbReference>
<proteinExistence type="predicted"/>
<dbReference type="Proteomes" id="UP000008837">
    <property type="component" value="Unassembled WGS sequence"/>
</dbReference>
<dbReference type="OMA" id="CDYDERY"/>
<dbReference type="GeneID" id="5855574"/>
<dbReference type="InParanoid" id="A8PXH8"/>
<keyword evidence="3" id="KW-1185">Reference proteome</keyword>
<feature type="compositionally biased region" description="Basic and acidic residues" evidence="1">
    <location>
        <begin position="93"/>
        <end position="118"/>
    </location>
</feature>
<gene>
    <name evidence="2" type="ORF">MGL_1450</name>
</gene>
<evidence type="ECO:0000313" key="2">
    <source>
        <dbReference type="EMBL" id="EDP44053.1"/>
    </source>
</evidence>
<evidence type="ECO:0000313" key="3">
    <source>
        <dbReference type="Proteomes" id="UP000008837"/>
    </source>
</evidence>
<dbReference type="KEGG" id="mgl:MGL_1450"/>
<feature type="compositionally biased region" description="Polar residues" evidence="1">
    <location>
        <begin position="121"/>
        <end position="132"/>
    </location>
</feature>
<reference evidence="2 3" key="1">
    <citation type="journal article" date="2007" name="Proc. Natl. Acad. Sci. U.S.A.">
        <title>Dandruff-associated Malassezia genomes reveal convergent and divergent virulence traits shared with plant and human fungal pathogens.</title>
        <authorList>
            <person name="Xu J."/>
            <person name="Saunders C.W."/>
            <person name="Hu P."/>
            <person name="Grant R.A."/>
            <person name="Boekhout T."/>
            <person name="Kuramae E.E."/>
            <person name="Kronstad J.W."/>
            <person name="Deangelis Y.M."/>
            <person name="Reeder N.L."/>
            <person name="Johnstone K.R."/>
            <person name="Leland M."/>
            <person name="Fieno A.M."/>
            <person name="Begley W.M."/>
            <person name="Sun Y."/>
            <person name="Lacey M.P."/>
            <person name="Chaudhary T."/>
            <person name="Keough T."/>
            <person name="Chu L."/>
            <person name="Sears R."/>
            <person name="Yuan B."/>
            <person name="Dawson T.L.Jr."/>
        </authorList>
    </citation>
    <scope>NUCLEOTIDE SEQUENCE [LARGE SCALE GENOMIC DNA]</scope>
    <source>
        <strain evidence="3">ATCC MYA-4612 / CBS 7966</strain>
    </source>
</reference>
<organism evidence="2 3">
    <name type="scientific">Malassezia globosa (strain ATCC MYA-4612 / CBS 7966)</name>
    <name type="common">Dandruff-associated fungus</name>
    <dbReference type="NCBI Taxonomy" id="425265"/>
    <lineage>
        <taxon>Eukaryota</taxon>
        <taxon>Fungi</taxon>
        <taxon>Dikarya</taxon>
        <taxon>Basidiomycota</taxon>
        <taxon>Ustilaginomycotina</taxon>
        <taxon>Malasseziomycetes</taxon>
        <taxon>Malasseziales</taxon>
        <taxon>Malasseziaceae</taxon>
        <taxon>Malassezia</taxon>
    </lineage>
</organism>
<dbReference type="OrthoDB" id="3345311at2759"/>
<evidence type="ECO:0000256" key="1">
    <source>
        <dbReference type="SAM" id="MobiDB-lite"/>
    </source>
</evidence>
<sequence length="229" mass="26050">MQAYERAPKAWDVFARYFEQMPLDLLRLVGEQLTPVQRGKLSRVRERRRCFAKSTAPRKLSAEVQRLAQPQLWHNLVARAEGEQDEEDGDTMEVERECESDDHDRGDSIREGNDHMVDANKGQTKNDMQGQERNAKKEQDGDMNTAKRTTEPMDFLHTGGPLGALHAKYLAAMEQDVPPIDAATPRELVESFQDVILAQFVMGRVRTSRSTSANLTTARRCIVSVCMRF</sequence>
<feature type="compositionally biased region" description="Acidic residues" evidence="1">
    <location>
        <begin position="83"/>
        <end position="92"/>
    </location>
</feature>
<protein>
    <submittedName>
        <fullName evidence="2">Uncharacterized protein</fullName>
    </submittedName>
</protein>